<reference evidence="5 6" key="1">
    <citation type="journal article" date="2021" name="Nat. Commun.">
        <title>Reductive evolution and unique predatory mode in the CPR bacterium Vampirococcus lugosii.</title>
        <authorList>
            <person name="Moreira D."/>
            <person name="Zivanovic Y."/>
            <person name="Lopez-Archilla A.I."/>
            <person name="Iniesto M."/>
            <person name="Lopez-Garcia P."/>
        </authorList>
    </citation>
    <scope>NUCLEOTIDE SEQUENCE [LARGE SCALE GENOMIC DNA]</scope>
    <source>
        <strain evidence="5">Chiprana</strain>
    </source>
</reference>
<gene>
    <name evidence="5" type="ORF">VAMP_114n18</name>
</gene>
<feature type="domain" description="ATPase AAA-type core" evidence="4">
    <location>
        <begin position="4"/>
        <end position="63"/>
    </location>
</feature>
<keyword evidence="6" id="KW-1185">Reference proteome</keyword>
<evidence type="ECO:0000256" key="1">
    <source>
        <dbReference type="ARBA" id="ARBA00022448"/>
    </source>
</evidence>
<evidence type="ECO:0000313" key="5">
    <source>
        <dbReference type="EMBL" id="MBS8122104.1"/>
    </source>
</evidence>
<keyword evidence="3" id="KW-0067">ATP-binding</keyword>
<organism evidence="5 6">
    <name type="scientific">Candidatus Vampirococcus lugosii</name>
    <dbReference type="NCBI Taxonomy" id="2789015"/>
    <lineage>
        <taxon>Bacteria</taxon>
        <taxon>Candidatus Absconditibacteriota</taxon>
        <taxon>Vampirococcus</taxon>
    </lineage>
</organism>
<protein>
    <submittedName>
        <fullName evidence="5">ABC-type multidrug transport system, ATPase component</fullName>
    </submittedName>
</protein>
<accession>A0ABS5QNZ4</accession>
<evidence type="ECO:0000313" key="6">
    <source>
        <dbReference type="Proteomes" id="UP000680365"/>
    </source>
</evidence>
<evidence type="ECO:0000256" key="2">
    <source>
        <dbReference type="ARBA" id="ARBA00022741"/>
    </source>
</evidence>
<dbReference type="InterPro" id="IPR003959">
    <property type="entry name" value="ATPase_AAA_core"/>
</dbReference>
<dbReference type="Pfam" id="PF13304">
    <property type="entry name" value="AAA_21"/>
    <property type="match status" value="1"/>
</dbReference>
<sequence>MVKSYSKGMRQRLGLAASLINDPKIVFWDEPMSGLDPLGRMVVKDLMYELKEKGVTLFFNTHILSDVQDIADKFGIIYNGKIIYEDMTKNLKSNLENIFKEKIYENEKELQIT</sequence>
<dbReference type="PANTHER" id="PTHR42939">
    <property type="entry name" value="ABC TRANSPORTER ATP-BINDING PROTEIN ALBC-RELATED"/>
    <property type="match status" value="1"/>
</dbReference>
<dbReference type="EMBL" id="JAEDAM010000041">
    <property type="protein sequence ID" value="MBS8122104.1"/>
    <property type="molecule type" value="Genomic_DNA"/>
</dbReference>
<keyword evidence="1" id="KW-0813">Transport</keyword>
<proteinExistence type="predicted"/>
<comment type="caution">
    <text evidence="5">The sequence shown here is derived from an EMBL/GenBank/DDBJ whole genome shotgun (WGS) entry which is preliminary data.</text>
</comment>
<keyword evidence="2" id="KW-0547">Nucleotide-binding</keyword>
<dbReference type="SUPFAM" id="SSF52540">
    <property type="entry name" value="P-loop containing nucleoside triphosphate hydrolases"/>
    <property type="match status" value="1"/>
</dbReference>
<dbReference type="InterPro" id="IPR027417">
    <property type="entry name" value="P-loop_NTPase"/>
</dbReference>
<dbReference type="InterPro" id="IPR051782">
    <property type="entry name" value="ABC_Transporter_VariousFunc"/>
</dbReference>
<dbReference type="PANTHER" id="PTHR42939:SF1">
    <property type="entry name" value="ABC TRANSPORTER ATP-BINDING PROTEIN ALBC-RELATED"/>
    <property type="match status" value="1"/>
</dbReference>
<dbReference type="RefSeq" id="WP_213349293.1">
    <property type="nucleotide sequence ID" value="NZ_JAEDAM010000041.1"/>
</dbReference>
<evidence type="ECO:0000256" key="3">
    <source>
        <dbReference type="ARBA" id="ARBA00022840"/>
    </source>
</evidence>
<dbReference type="Gene3D" id="3.40.50.300">
    <property type="entry name" value="P-loop containing nucleotide triphosphate hydrolases"/>
    <property type="match status" value="1"/>
</dbReference>
<name>A0ABS5QNZ4_9BACT</name>
<dbReference type="Proteomes" id="UP000680365">
    <property type="component" value="Unassembled WGS sequence"/>
</dbReference>
<evidence type="ECO:0000259" key="4">
    <source>
        <dbReference type="Pfam" id="PF13304"/>
    </source>
</evidence>